<dbReference type="AlphaFoldDB" id="R0GSV3"/>
<dbReference type="Proteomes" id="UP000029121">
    <property type="component" value="Unassembled WGS sequence"/>
</dbReference>
<accession>R0GSV3</accession>
<sequence>MTRYLTNGIMLLREAMLVKVVHFGFYRSSCS</sequence>
<dbReference type="EMBL" id="KB870805">
    <property type="protein sequence ID" value="EOA38876.1"/>
    <property type="molecule type" value="Genomic_DNA"/>
</dbReference>
<organism evidence="1 2">
    <name type="scientific">Capsella rubella</name>
    <dbReference type="NCBI Taxonomy" id="81985"/>
    <lineage>
        <taxon>Eukaryota</taxon>
        <taxon>Viridiplantae</taxon>
        <taxon>Streptophyta</taxon>
        <taxon>Embryophyta</taxon>
        <taxon>Tracheophyta</taxon>
        <taxon>Spermatophyta</taxon>
        <taxon>Magnoliopsida</taxon>
        <taxon>eudicotyledons</taxon>
        <taxon>Gunneridae</taxon>
        <taxon>Pentapetalae</taxon>
        <taxon>rosids</taxon>
        <taxon>malvids</taxon>
        <taxon>Brassicales</taxon>
        <taxon>Brassicaceae</taxon>
        <taxon>Camelineae</taxon>
        <taxon>Capsella</taxon>
    </lineage>
</organism>
<reference evidence="2" key="1">
    <citation type="journal article" date="2013" name="Nat. Genet.">
        <title>The Capsella rubella genome and the genomic consequences of rapid mating system evolution.</title>
        <authorList>
            <person name="Slotte T."/>
            <person name="Hazzouri K.M."/>
            <person name="Agren J.A."/>
            <person name="Koenig D."/>
            <person name="Maumus F."/>
            <person name="Guo Y.L."/>
            <person name="Steige K."/>
            <person name="Platts A.E."/>
            <person name="Escobar J.S."/>
            <person name="Newman L.K."/>
            <person name="Wang W."/>
            <person name="Mandakova T."/>
            <person name="Vello E."/>
            <person name="Smith L.M."/>
            <person name="Henz S.R."/>
            <person name="Steffen J."/>
            <person name="Takuno S."/>
            <person name="Brandvain Y."/>
            <person name="Coop G."/>
            <person name="Andolfatto P."/>
            <person name="Hu T.T."/>
            <person name="Blanchette M."/>
            <person name="Clark R.M."/>
            <person name="Quesneville H."/>
            <person name="Nordborg M."/>
            <person name="Gaut B.S."/>
            <person name="Lysak M.A."/>
            <person name="Jenkins J."/>
            <person name="Grimwood J."/>
            <person name="Chapman J."/>
            <person name="Prochnik S."/>
            <person name="Shu S."/>
            <person name="Rokhsar D."/>
            <person name="Schmutz J."/>
            <person name="Weigel D."/>
            <person name="Wright S.I."/>
        </authorList>
    </citation>
    <scope>NUCLEOTIDE SEQUENCE [LARGE SCALE GENOMIC DNA]</scope>
    <source>
        <strain evidence="2">cv. Monte Gargano</strain>
    </source>
</reference>
<gene>
    <name evidence="1" type="ORF">CARUB_v10011241mg</name>
</gene>
<evidence type="ECO:0000313" key="1">
    <source>
        <dbReference type="EMBL" id="EOA38876.1"/>
    </source>
</evidence>
<name>R0GSV3_9BRAS</name>
<evidence type="ECO:0000313" key="2">
    <source>
        <dbReference type="Proteomes" id="UP000029121"/>
    </source>
</evidence>
<proteinExistence type="predicted"/>
<keyword evidence="2" id="KW-1185">Reference proteome</keyword>
<protein>
    <submittedName>
        <fullName evidence="1">Uncharacterized protein</fullName>
    </submittedName>
</protein>